<dbReference type="SUPFAM" id="SSF46785">
    <property type="entry name" value="Winged helix' DNA-binding domain"/>
    <property type="match status" value="1"/>
</dbReference>
<accession>A0AAV3T6X9</accession>
<evidence type="ECO:0000256" key="2">
    <source>
        <dbReference type="SAM" id="Coils"/>
    </source>
</evidence>
<organism evidence="5 6">
    <name type="scientific">Natronoarchaeum mannanilyticum</name>
    <dbReference type="NCBI Taxonomy" id="926360"/>
    <lineage>
        <taxon>Archaea</taxon>
        <taxon>Methanobacteriati</taxon>
        <taxon>Methanobacteriota</taxon>
        <taxon>Stenosarchaea group</taxon>
        <taxon>Halobacteria</taxon>
        <taxon>Halobacteriales</taxon>
        <taxon>Natronoarchaeaceae</taxon>
    </lineage>
</organism>
<protein>
    <recommendedName>
        <fullName evidence="7">TrmB family transcriptional regulator</fullName>
    </recommendedName>
</protein>
<dbReference type="InterPro" id="IPR002831">
    <property type="entry name" value="Tscrpt_reg_TrmB_N"/>
</dbReference>
<comment type="similarity">
    <text evidence="1">Belongs to the transcriptional regulator TrmB family.</text>
</comment>
<gene>
    <name evidence="5" type="ORF">GCM10009020_08230</name>
</gene>
<evidence type="ECO:0000256" key="1">
    <source>
        <dbReference type="ARBA" id="ARBA00007287"/>
    </source>
</evidence>
<evidence type="ECO:0000313" key="6">
    <source>
        <dbReference type="Proteomes" id="UP001500420"/>
    </source>
</evidence>
<dbReference type="AlphaFoldDB" id="A0AAV3T6X9"/>
<dbReference type="EMBL" id="BAAADV010000001">
    <property type="protein sequence ID" value="GAA0665512.1"/>
    <property type="molecule type" value="Genomic_DNA"/>
</dbReference>
<dbReference type="Gene3D" id="1.10.10.10">
    <property type="entry name" value="Winged helix-like DNA-binding domain superfamily/Winged helix DNA-binding domain"/>
    <property type="match status" value="1"/>
</dbReference>
<evidence type="ECO:0000259" key="3">
    <source>
        <dbReference type="Pfam" id="PF01978"/>
    </source>
</evidence>
<keyword evidence="6" id="KW-1185">Reference proteome</keyword>
<feature type="domain" description="Transcription regulator TrmB C-terminal" evidence="4">
    <location>
        <begin position="157"/>
        <end position="400"/>
    </location>
</feature>
<dbReference type="InterPro" id="IPR051797">
    <property type="entry name" value="TrmB-like"/>
</dbReference>
<dbReference type="InterPro" id="IPR036388">
    <property type="entry name" value="WH-like_DNA-bd_sf"/>
</dbReference>
<dbReference type="SUPFAM" id="SSF159071">
    <property type="entry name" value="TrmB C-terminal domain-like"/>
    <property type="match status" value="1"/>
</dbReference>
<dbReference type="PANTHER" id="PTHR34293">
    <property type="entry name" value="HTH-TYPE TRANSCRIPTIONAL REGULATOR TRMBL2"/>
    <property type="match status" value="1"/>
</dbReference>
<dbReference type="InterPro" id="IPR021586">
    <property type="entry name" value="Tscrpt_reg_TrmB_C"/>
</dbReference>
<comment type="caution">
    <text evidence="5">The sequence shown here is derived from an EMBL/GenBank/DDBJ whole genome shotgun (WGS) entry which is preliminary data.</text>
</comment>
<dbReference type="Pfam" id="PF01978">
    <property type="entry name" value="TrmB"/>
    <property type="match status" value="1"/>
</dbReference>
<reference evidence="5 6" key="1">
    <citation type="journal article" date="2019" name="Int. J. Syst. Evol. Microbiol.">
        <title>The Global Catalogue of Microorganisms (GCM) 10K type strain sequencing project: providing services to taxonomists for standard genome sequencing and annotation.</title>
        <authorList>
            <consortium name="The Broad Institute Genomics Platform"/>
            <consortium name="The Broad Institute Genome Sequencing Center for Infectious Disease"/>
            <person name="Wu L."/>
            <person name="Ma J."/>
        </authorList>
    </citation>
    <scope>NUCLEOTIDE SEQUENCE [LARGE SCALE GENOMIC DNA]</scope>
    <source>
        <strain evidence="5 6">JCM 16328</strain>
    </source>
</reference>
<feature type="domain" description="Transcription regulator TrmB N-terminal" evidence="3">
    <location>
        <begin position="56"/>
        <end position="112"/>
    </location>
</feature>
<proteinExistence type="inferred from homology"/>
<feature type="coiled-coil region" evidence="2">
    <location>
        <begin position="119"/>
        <end position="146"/>
    </location>
</feature>
<keyword evidence="2" id="KW-0175">Coiled coil</keyword>
<name>A0AAV3T6X9_9EURY</name>
<evidence type="ECO:0000313" key="5">
    <source>
        <dbReference type="EMBL" id="GAA0665512.1"/>
    </source>
</evidence>
<dbReference type="Pfam" id="PF11495">
    <property type="entry name" value="Regulator_TrmB"/>
    <property type="match status" value="1"/>
</dbReference>
<evidence type="ECO:0000259" key="4">
    <source>
        <dbReference type="Pfam" id="PF11495"/>
    </source>
</evidence>
<dbReference type="CDD" id="cd09124">
    <property type="entry name" value="PLDc_like_TrmB_middle"/>
    <property type="match status" value="1"/>
</dbReference>
<dbReference type="PANTHER" id="PTHR34293:SF1">
    <property type="entry name" value="HTH-TYPE TRANSCRIPTIONAL REGULATOR TRMBL2"/>
    <property type="match status" value="1"/>
</dbReference>
<dbReference type="Proteomes" id="UP001500420">
    <property type="component" value="Unassembled WGS sequence"/>
</dbReference>
<evidence type="ECO:0008006" key="7">
    <source>
        <dbReference type="Google" id="ProtNLM"/>
    </source>
</evidence>
<sequence length="404" mass="45351">MNIYVPCHRATVYRDVLRRIAVRVRRATVLDRRSAPTAKPPPATDHMERDDLVSILEDAGLSPYQADAYVTVLELGASPATEIVDACGVPDPRIYDVLRDLEDRGYIETYEEGSLHARAHDVKSVLEDLRSRAEQLSEAAEDIEERWERPELEDTDVRIVKRFDTVLEQTADAIRSASDQVQISVSPSQYETLRPALADARRNDVNVKLSIHTGEGEHDDLPAPEDVAEVCSEARHREIPSPFLAIVDRSKVCFAPHAGSINEYGIIVEDRTHAYVFHWFFLSCLWDVWDPLYTADQDDLMRTFSDIRYCIRDITPRLEEGETVHVTVRGIDTRTGEERSIEGVVDDVITTGNLHTNDDVSVAQYAGQATIVVRTDDGLVEVGGWGATLEQIEALRISVTEIDS</sequence>
<dbReference type="InterPro" id="IPR036390">
    <property type="entry name" value="WH_DNA-bd_sf"/>
</dbReference>